<gene>
    <name evidence="1" type="ORF">BECKLFY1418B_GA0070995_101425</name>
</gene>
<reference evidence="1" key="1">
    <citation type="submission" date="2019-02" db="EMBL/GenBank/DDBJ databases">
        <authorList>
            <person name="Gruber-Vodicka R. H."/>
            <person name="Seah K. B. B."/>
        </authorList>
    </citation>
    <scope>NUCLEOTIDE SEQUENCE</scope>
    <source>
        <strain evidence="1">BECK_M7</strain>
    </source>
</reference>
<accession>A0A450UAL7</accession>
<dbReference type="EMBL" id="CAADFF010000014">
    <property type="protein sequence ID" value="VFJ89243.1"/>
    <property type="molecule type" value="Genomic_DNA"/>
</dbReference>
<sequence length="92" mass="10604">MVWIKFRLIFAKGYIFVNGLEKQAVRHETPNVDRDGNHDKTNHRRIVIEGSVVLDIEGVDQCLNPYQPMPWTRGGIATLFRKDIKNANGMPR</sequence>
<organism evidence="1">
    <name type="scientific">Candidatus Kentrum sp. LFY</name>
    <dbReference type="NCBI Taxonomy" id="2126342"/>
    <lineage>
        <taxon>Bacteria</taxon>
        <taxon>Pseudomonadati</taxon>
        <taxon>Pseudomonadota</taxon>
        <taxon>Gammaproteobacteria</taxon>
        <taxon>Candidatus Kentrum</taxon>
    </lineage>
</organism>
<proteinExistence type="predicted"/>
<dbReference type="AlphaFoldDB" id="A0A450UAL7"/>
<name>A0A450UAL7_9GAMM</name>
<evidence type="ECO:0000313" key="1">
    <source>
        <dbReference type="EMBL" id="VFJ89243.1"/>
    </source>
</evidence>
<protein>
    <submittedName>
        <fullName evidence="1">Uncharacterized protein</fullName>
    </submittedName>
</protein>